<organism evidence="4 5">
    <name type="scientific">Homarus americanus</name>
    <name type="common">American lobster</name>
    <dbReference type="NCBI Taxonomy" id="6706"/>
    <lineage>
        <taxon>Eukaryota</taxon>
        <taxon>Metazoa</taxon>
        <taxon>Ecdysozoa</taxon>
        <taxon>Arthropoda</taxon>
        <taxon>Crustacea</taxon>
        <taxon>Multicrustacea</taxon>
        <taxon>Malacostraca</taxon>
        <taxon>Eumalacostraca</taxon>
        <taxon>Eucarida</taxon>
        <taxon>Decapoda</taxon>
        <taxon>Pleocyemata</taxon>
        <taxon>Astacidea</taxon>
        <taxon>Nephropoidea</taxon>
        <taxon>Nephropidae</taxon>
        <taxon>Homarus</taxon>
    </lineage>
</organism>
<protein>
    <submittedName>
        <fullName evidence="4">Digestive cysteine proteinase 2-like 2</fullName>
    </submittedName>
</protein>
<keyword evidence="5" id="KW-1185">Reference proteome</keyword>
<feature type="signal peptide" evidence="2">
    <location>
        <begin position="1"/>
        <end position="16"/>
    </location>
</feature>
<accession>A0A8J5JAN8</accession>
<feature type="chain" id="PRO_5035183154" evidence="2">
    <location>
        <begin position="17"/>
        <end position="101"/>
    </location>
</feature>
<dbReference type="InterPro" id="IPR013201">
    <property type="entry name" value="Prot_inhib_I29"/>
</dbReference>
<dbReference type="Proteomes" id="UP000747542">
    <property type="component" value="Unassembled WGS sequence"/>
</dbReference>
<feature type="domain" description="Cathepsin propeptide inhibitor" evidence="3">
    <location>
        <begin position="20"/>
        <end position="80"/>
    </location>
</feature>
<dbReference type="SMART" id="SM00848">
    <property type="entry name" value="Inhibitor_I29"/>
    <property type="match status" value="1"/>
</dbReference>
<dbReference type="EMBL" id="JAHLQT010046276">
    <property type="protein sequence ID" value="KAG7153918.1"/>
    <property type="molecule type" value="Genomic_DNA"/>
</dbReference>
<evidence type="ECO:0000313" key="5">
    <source>
        <dbReference type="Proteomes" id="UP000747542"/>
    </source>
</evidence>
<dbReference type="Pfam" id="PF08246">
    <property type="entry name" value="Inhibitor_I29"/>
    <property type="match status" value="1"/>
</dbReference>
<name>A0A8J5JAN8_HOMAM</name>
<dbReference type="AlphaFoldDB" id="A0A8J5JAN8"/>
<evidence type="ECO:0000256" key="1">
    <source>
        <dbReference type="SAM" id="MobiDB-lite"/>
    </source>
</evidence>
<reference evidence="4" key="1">
    <citation type="journal article" date="2021" name="Sci. Adv.">
        <title>The American lobster genome reveals insights on longevity, neural, and immune adaptations.</title>
        <authorList>
            <person name="Polinski J.M."/>
            <person name="Zimin A.V."/>
            <person name="Clark K.F."/>
            <person name="Kohn A.B."/>
            <person name="Sadowski N."/>
            <person name="Timp W."/>
            <person name="Ptitsyn A."/>
            <person name="Khanna P."/>
            <person name="Romanova D.Y."/>
            <person name="Williams P."/>
            <person name="Greenwood S.J."/>
            <person name="Moroz L.L."/>
            <person name="Walt D.R."/>
            <person name="Bodnar A.G."/>
        </authorList>
    </citation>
    <scope>NUCLEOTIDE SEQUENCE</scope>
    <source>
        <strain evidence="4">GMGI-L3</strain>
    </source>
</reference>
<comment type="caution">
    <text evidence="4">The sequence shown here is derived from an EMBL/GenBank/DDBJ whole genome shotgun (WGS) entry which is preliminary data.</text>
</comment>
<dbReference type="InterPro" id="IPR038765">
    <property type="entry name" value="Papain-like_cys_pep_sf"/>
</dbReference>
<proteinExistence type="predicted"/>
<evidence type="ECO:0000313" key="4">
    <source>
        <dbReference type="EMBL" id="KAG7153918.1"/>
    </source>
</evidence>
<dbReference type="SUPFAM" id="SSF54001">
    <property type="entry name" value="Cysteine proteinases"/>
    <property type="match status" value="1"/>
</dbReference>
<dbReference type="Gene3D" id="1.10.287.2250">
    <property type="match status" value="1"/>
</dbReference>
<feature type="region of interest" description="Disordered" evidence="1">
    <location>
        <begin position="76"/>
        <end position="101"/>
    </location>
</feature>
<keyword evidence="2" id="KW-0732">Signal</keyword>
<evidence type="ECO:0000256" key="2">
    <source>
        <dbReference type="SAM" id="SignalP"/>
    </source>
</evidence>
<sequence length="101" mass="11809">MKALIIFLCGMTLAAATLTWDEFKTEFGKQYKDTEEVNQRRRIFEDNLKYIEDHNNKYERGEVTFTMKINKFSDMTPEEMRSMRGYRRPSEAQGAGGPGEL</sequence>
<evidence type="ECO:0000259" key="3">
    <source>
        <dbReference type="SMART" id="SM00848"/>
    </source>
</evidence>
<gene>
    <name evidence="4" type="primary">LCP2-L2</name>
    <name evidence="4" type="ORF">Hamer_G017743</name>
</gene>